<dbReference type="Pfam" id="PF00888">
    <property type="entry name" value="Cullin"/>
    <property type="match status" value="1"/>
</dbReference>
<keyword evidence="8" id="KW-0812">Transmembrane</keyword>
<keyword evidence="3" id="KW-1017">Isopeptide bond</keyword>
<dbReference type="STRING" id="329046.A0A1Y2D021"/>
<evidence type="ECO:0000259" key="9">
    <source>
        <dbReference type="PROSITE" id="PS50069"/>
    </source>
</evidence>
<evidence type="ECO:0000256" key="5">
    <source>
        <dbReference type="ARBA" id="ARBA00022843"/>
    </source>
</evidence>
<evidence type="ECO:0000256" key="2">
    <source>
        <dbReference type="ARBA" id="ARBA00006019"/>
    </source>
</evidence>
<evidence type="ECO:0000256" key="4">
    <source>
        <dbReference type="ARBA" id="ARBA00022786"/>
    </source>
</evidence>
<dbReference type="PROSITE" id="PS01256">
    <property type="entry name" value="CULLIN_1"/>
    <property type="match status" value="1"/>
</dbReference>
<feature type="transmembrane region" description="Helical" evidence="8">
    <location>
        <begin position="260"/>
        <end position="281"/>
    </location>
</feature>
<reference evidence="10 11" key="1">
    <citation type="submission" date="2016-07" db="EMBL/GenBank/DDBJ databases">
        <title>Pervasive Adenine N6-methylation of Active Genes in Fungi.</title>
        <authorList>
            <consortium name="DOE Joint Genome Institute"/>
            <person name="Mondo S.J."/>
            <person name="Dannebaum R.O."/>
            <person name="Kuo R.C."/>
            <person name="Labutti K."/>
            <person name="Haridas S."/>
            <person name="Kuo A."/>
            <person name="Salamov A."/>
            <person name="Ahrendt S.R."/>
            <person name="Lipzen A."/>
            <person name="Sullivan W."/>
            <person name="Andreopoulos W.B."/>
            <person name="Clum A."/>
            <person name="Lindquist E."/>
            <person name="Daum C."/>
            <person name="Ramamoorthy G.K."/>
            <person name="Gryganskyi A."/>
            <person name="Culley D."/>
            <person name="Magnuson J.K."/>
            <person name="James T.Y."/>
            <person name="O'Malley M.A."/>
            <person name="Stajich J.E."/>
            <person name="Spatafora J.W."/>
            <person name="Visel A."/>
            <person name="Grigoriev I.V."/>
        </authorList>
    </citation>
    <scope>NUCLEOTIDE SEQUENCE [LARGE SCALE GENOMIC DNA]</scope>
    <source>
        <strain evidence="10 11">JEL800</strain>
    </source>
</reference>
<sequence>MDSPSLISLLAHNATGLSYTDMHPAISGNWINVGFILFTFVVQTATDNYSYVDRLWSITPVIFALNYPLVAALRGYAVNARVLVMGILVFLWGARLTFNFWRKGGYNLKDEDYRWAICRKIIPNKVAWHLFSFFFISIYQLVLIYLITLPCKTAFDVVVAGGGEWRIHDTIAVILFLGLLTMETVADQQQWNFQEAKWAMIKAGKKVEELPAPYNVGFIQSGLWRYSRHPNFFAEFSQWWALYLFSVGADGRWWNPECMIGFFLLTLLFTGIAPFTEWITLPKYPLYRLYQKRVSILVPWIPLKTPITLEDKSELESIDSTTCHERRSWRVQRDRLFLAPKKLVIKGFKVKPAVPDSFVADALARLRTAVASIHGRLAVTDSLEELYKSVEHLCVHKQAQTVYQLLQDECASHIEKAVNEIRSLEAPDSLTLLKQLDEAWKVHCRCQLMIRSIFLYLDRTYVIQTPNLKSIWDMGLDLFRSNFLGNSIMVENVEDSLSLKTRVVDAILQTIENERNGQQIPTDLLKSLLQMFVDLGIYITVFEARYLATTESFLVHESAQRLRDMGDGSSSGLAVGAYLEYVEKRVEEEKVRCGGTGGYLSLATKKGAVSIVERVLVESHVSLLLQRGFDNLIQDERVLDLGRMYSLYSRVPNGLSEMKKYFGDYIVKFGLSIVNDVARDPTMIPDLLAFRKKMDSLAVTPFQGNKDFSQAIRDSFEKFINKRANKPAELIAKHVDTLMKAGKGTSEEETEDVLDQCLALFRFIHGKDVFEAFYKKDLAKRLLLGKSSSVDSEKSMFKDIETSKDVVASFRQRKETHMAKPAWHCVLTGYFKKVCDSTVSFVRGASALQRQTHPHIQRDFAFNIDGSKGLDRTLQSLACGKTRVLNKSPKGRDVNPSDSFDFNDAFENPLFRIKVNSIQLKETVEENKDTTEKTRKKLTHTLLIAELFEQLKFPIKAQDLKKRIESLIDREYLEREKNDSSTYVYLA</sequence>
<dbReference type="Gene3D" id="1.20.1310.10">
    <property type="entry name" value="Cullin Repeats"/>
    <property type="match status" value="4"/>
</dbReference>
<keyword evidence="8" id="KW-1133">Transmembrane helix</keyword>
<name>A0A1Y2D021_9FUNG</name>
<dbReference type="Gene3D" id="1.10.10.10">
    <property type="entry name" value="Winged helix-like DNA-binding domain superfamily/Winged helix DNA-binding domain"/>
    <property type="match status" value="1"/>
</dbReference>
<dbReference type="EMBL" id="MCGO01000003">
    <property type="protein sequence ID" value="ORY52476.1"/>
    <property type="molecule type" value="Genomic_DNA"/>
</dbReference>
<protein>
    <submittedName>
        <fullName evidence="10">Cullin-domain-containing protein</fullName>
    </submittedName>
</protein>
<dbReference type="PROSITE" id="PS50069">
    <property type="entry name" value="CULLIN_2"/>
    <property type="match status" value="1"/>
</dbReference>
<dbReference type="InterPro" id="IPR001373">
    <property type="entry name" value="Cullin_N"/>
</dbReference>
<evidence type="ECO:0000313" key="10">
    <source>
        <dbReference type="EMBL" id="ORY52476.1"/>
    </source>
</evidence>
<dbReference type="InterPro" id="IPR016158">
    <property type="entry name" value="Cullin_homology"/>
</dbReference>
<accession>A0A1Y2D021</accession>
<evidence type="ECO:0000256" key="7">
    <source>
        <dbReference type="RuleBase" id="RU003829"/>
    </source>
</evidence>
<dbReference type="Pfam" id="PF10557">
    <property type="entry name" value="Cullin_Nedd8"/>
    <property type="match status" value="1"/>
</dbReference>
<keyword evidence="5" id="KW-0832">Ubl conjugation</keyword>
<evidence type="ECO:0000256" key="6">
    <source>
        <dbReference type="PROSITE-ProRule" id="PRU00330"/>
    </source>
</evidence>
<comment type="pathway">
    <text evidence="1">Protein modification; protein ubiquitination.</text>
</comment>
<feature type="transmembrane region" description="Helical" evidence="8">
    <location>
        <begin position="26"/>
        <end position="43"/>
    </location>
</feature>
<dbReference type="InterPro" id="IPR010721">
    <property type="entry name" value="UstE-like"/>
</dbReference>
<dbReference type="OrthoDB" id="27073at2759"/>
<feature type="transmembrane region" description="Helical" evidence="8">
    <location>
        <begin position="167"/>
        <end position="186"/>
    </location>
</feature>
<dbReference type="SMART" id="SM00884">
    <property type="entry name" value="Cullin_Nedd8"/>
    <property type="match status" value="1"/>
</dbReference>
<dbReference type="Proteomes" id="UP000193642">
    <property type="component" value="Unassembled WGS sequence"/>
</dbReference>
<dbReference type="Gene3D" id="1.20.120.1630">
    <property type="match status" value="1"/>
</dbReference>
<dbReference type="SUPFAM" id="SSF74788">
    <property type="entry name" value="Cullin repeat-like"/>
    <property type="match status" value="1"/>
</dbReference>
<dbReference type="GO" id="GO:0031625">
    <property type="term" value="F:ubiquitin protein ligase binding"/>
    <property type="evidence" value="ECO:0007669"/>
    <property type="project" value="InterPro"/>
</dbReference>
<evidence type="ECO:0000256" key="1">
    <source>
        <dbReference type="ARBA" id="ARBA00004906"/>
    </source>
</evidence>
<feature type="non-terminal residue" evidence="10">
    <location>
        <position position="1"/>
    </location>
</feature>
<dbReference type="FunFam" id="1.20.1310.10:FF:000004">
    <property type="entry name" value="Cullin 4B"/>
    <property type="match status" value="1"/>
</dbReference>
<feature type="transmembrane region" description="Helical" evidence="8">
    <location>
        <begin position="55"/>
        <end position="76"/>
    </location>
</feature>
<keyword evidence="4" id="KW-0833">Ubl conjugation pathway</keyword>
<evidence type="ECO:0000256" key="3">
    <source>
        <dbReference type="ARBA" id="ARBA00022499"/>
    </source>
</evidence>
<dbReference type="GO" id="GO:0006511">
    <property type="term" value="P:ubiquitin-dependent protein catabolic process"/>
    <property type="evidence" value="ECO:0007669"/>
    <property type="project" value="InterPro"/>
</dbReference>
<evidence type="ECO:0000256" key="8">
    <source>
        <dbReference type="SAM" id="Phobius"/>
    </source>
</evidence>
<dbReference type="InterPro" id="IPR036390">
    <property type="entry name" value="WH_DNA-bd_sf"/>
</dbReference>
<dbReference type="SUPFAM" id="SSF75632">
    <property type="entry name" value="Cullin homology domain"/>
    <property type="match status" value="1"/>
</dbReference>
<feature type="domain" description="Cullin family profile" evidence="9">
    <location>
        <begin position="726"/>
        <end position="802"/>
    </location>
</feature>
<organism evidence="10 11">
    <name type="scientific">Rhizoclosmatium globosum</name>
    <dbReference type="NCBI Taxonomy" id="329046"/>
    <lineage>
        <taxon>Eukaryota</taxon>
        <taxon>Fungi</taxon>
        <taxon>Fungi incertae sedis</taxon>
        <taxon>Chytridiomycota</taxon>
        <taxon>Chytridiomycota incertae sedis</taxon>
        <taxon>Chytridiomycetes</taxon>
        <taxon>Chytridiales</taxon>
        <taxon>Chytriomycetaceae</taxon>
        <taxon>Rhizoclosmatium</taxon>
    </lineage>
</organism>
<dbReference type="InterPro" id="IPR036317">
    <property type="entry name" value="Cullin_homology_sf"/>
</dbReference>
<gene>
    <name evidence="10" type="ORF">BCR33DRAFT_845629</name>
</gene>
<evidence type="ECO:0000313" key="11">
    <source>
        <dbReference type="Proteomes" id="UP000193642"/>
    </source>
</evidence>
<comment type="similarity">
    <text evidence="2 6 7">Belongs to the cullin family.</text>
</comment>
<dbReference type="Pfam" id="PF06966">
    <property type="entry name" value="DUF1295"/>
    <property type="match status" value="1"/>
</dbReference>
<dbReference type="InterPro" id="IPR016157">
    <property type="entry name" value="Cullin_CS"/>
</dbReference>
<comment type="caution">
    <text evidence="10">The sequence shown here is derived from an EMBL/GenBank/DDBJ whole genome shotgun (WGS) entry which is preliminary data.</text>
</comment>
<feature type="transmembrane region" description="Helical" evidence="8">
    <location>
        <begin position="82"/>
        <end position="101"/>
    </location>
</feature>
<dbReference type="SMART" id="SM00182">
    <property type="entry name" value="CULLIN"/>
    <property type="match status" value="1"/>
</dbReference>
<keyword evidence="8" id="KW-0472">Membrane</keyword>
<dbReference type="SUPFAM" id="SSF46785">
    <property type="entry name" value="Winged helix' DNA-binding domain"/>
    <property type="match status" value="1"/>
</dbReference>
<dbReference type="PANTHER" id="PTHR11932">
    <property type="entry name" value="CULLIN"/>
    <property type="match status" value="1"/>
</dbReference>
<dbReference type="GO" id="GO:0031461">
    <property type="term" value="C:cullin-RING ubiquitin ligase complex"/>
    <property type="evidence" value="ECO:0007669"/>
    <property type="project" value="InterPro"/>
</dbReference>
<dbReference type="FunFam" id="1.20.1310.10:FF:000035">
    <property type="entry name" value="Ubiquitin ligase subunit CulD, putative"/>
    <property type="match status" value="1"/>
</dbReference>
<dbReference type="InterPro" id="IPR016159">
    <property type="entry name" value="Cullin_repeat-like_dom_sf"/>
</dbReference>
<dbReference type="InterPro" id="IPR036388">
    <property type="entry name" value="WH-like_DNA-bd_sf"/>
</dbReference>
<dbReference type="InterPro" id="IPR019559">
    <property type="entry name" value="Cullin_neddylation_domain"/>
</dbReference>
<dbReference type="AlphaFoldDB" id="A0A1Y2D021"/>
<dbReference type="InterPro" id="IPR045093">
    <property type="entry name" value="Cullin"/>
</dbReference>
<feature type="transmembrane region" description="Helical" evidence="8">
    <location>
        <begin position="126"/>
        <end position="147"/>
    </location>
</feature>
<proteinExistence type="inferred from homology"/>
<keyword evidence="11" id="KW-1185">Reference proteome</keyword>